<dbReference type="Gene3D" id="2.170.260.10">
    <property type="entry name" value="paz domain"/>
    <property type="match status" value="1"/>
</dbReference>
<dbReference type="PROSITE" id="PS50821">
    <property type="entry name" value="PAZ"/>
    <property type="match status" value="1"/>
</dbReference>
<feature type="compositionally biased region" description="Basic residues" evidence="2">
    <location>
        <begin position="29"/>
        <end position="38"/>
    </location>
</feature>
<reference evidence="6" key="2">
    <citation type="submission" date="2023-11" db="UniProtKB">
        <authorList>
            <consortium name="WormBaseParasite"/>
        </authorList>
    </citation>
    <scope>IDENTIFICATION</scope>
</reference>
<dbReference type="Gene3D" id="3.40.50.2300">
    <property type="match status" value="1"/>
</dbReference>
<evidence type="ECO:0000259" key="3">
    <source>
        <dbReference type="PROSITE" id="PS50821"/>
    </source>
</evidence>
<sequence>MRAVMLAISTDTRRSDCNLIVFMSSGGGKKSRKGRKHQQSSGPSGVQEGMDRDDRSSNATREGPSLSTSVSPGPSSGLDVSSSSKEAIVPSETARQKKSHPKLVSTSPLSEEVSKLSLTNVSIPSRPDKGGKEGKPTTVTVNCWDFSVQPKVLYMYRAEVNKVSRINDKDAVKCEIRMSPKDKRDLISHITQKLPKMIVYDGGHDIYSLERLPGITTDPVKKEKDNLTKQNMSSGGGKKSRKGRKHQQSSGPSLSTSVSPGPSSGLDVSSSSKEAIVPSETARQKKSHPKLVSTSPLSEEVSKLSLTNVSIPSRPDKGGKEGKPTTVTVNCWDFFVQPKVLYMYRAEVNKVSRINDKDAVKCEIRMSPKDKRDLISHITQKLPKMIVYDGGHDIYSLERLPGVTTDPVKKEVSISDPLGRGNLLLEYQIMEVKKVSTDDVYEYVRNPKATSLNIPQESIRLLDCILKTVSKQSFVSLGRAALFQEEPIKVVSEKLFSIHKGFISSVRPQWKVRVNLDMTCKAFFVSGNLADVMYEKYGDNMVKYSKEMAFDLRRIRVETDKFYKSDNGSVYSRRFTVHGISSSPADKLMIDELKQSVAEYFKEHHHIVLKYPYLPCVKVDQKRDVYIPMELLNILPYQSPNASKADVASEVIRCAAVRPAERFRELQNFVNNMFKSHPLIKQFSLSIQPKPAEIKARVIQPPTADFGRSGVRPLKAGSFNSPGFHDPAGKERELMWAILSVPPNKLAQGNAQKAIAELLKAAKRFGVRLSPCPIVSHCPKRELNRKFEEFSKQGCAFLLLILYDEQCYSEIKRLSDLQMGIRTQCVRSRTLSKPNVFPNLLLKLNGKLGGVNWRIPGLIKSSEELIMVFGADVTHPAPTQIQQIRKSVAAVIGSVSPDLMRYAVVVRQQATTEKGNKATREIIDDMRLTVKELLQLYLRNTNGRFPTRMIFYRDGVSEGQFENVLVEELAAIQRACADIRPGVEPAITYIVVQKRHHIRLKPFDSRARNVEPGTVVDTDITHPREFDFYLCSQEGIQGTSKPAHYHVLYDDSNWTSDALQMFTYYLCYGYMRCCR</sequence>
<feature type="compositionally biased region" description="Low complexity" evidence="2">
    <location>
        <begin position="248"/>
        <end position="272"/>
    </location>
</feature>
<dbReference type="AlphaFoldDB" id="A0AA85J162"/>
<evidence type="ECO:0000256" key="1">
    <source>
        <dbReference type="RuleBase" id="RU361178"/>
    </source>
</evidence>
<evidence type="ECO:0000313" key="5">
    <source>
        <dbReference type="Proteomes" id="UP000050795"/>
    </source>
</evidence>
<accession>A0AA85J162</accession>
<dbReference type="SUPFAM" id="SSF53098">
    <property type="entry name" value="Ribonuclease H-like"/>
    <property type="match status" value="1"/>
</dbReference>
<feature type="domain" description="Piwi" evidence="4">
    <location>
        <begin position="797"/>
        <end position="1075"/>
    </location>
</feature>
<dbReference type="Gene3D" id="3.30.420.10">
    <property type="entry name" value="Ribonuclease H-like superfamily/Ribonuclease H"/>
    <property type="match status" value="1"/>
</dbReference>
<dbReference type="Proteomes" id="UP000050795">
    <property type="component" value="Unassembled WGS sequence"/>
</dbReference>
<keyword evidence="5" id="KW-1185">Reference proteome</keyword>
<dbReference type="WBParaSite" id="TREG1_123250.1">
    <property type="protein sequence ID" value="TREG1_123250.1"/>
    <property type="gene ID" value="TREG1_123250"/>
</dbReference>
<evidence type="ECO:0000313" key="6">
    <source>
        <dbReference type="WBParaSite" id="TREG1_123250.1"/>
    </source>
</evidence>
<dbReference type="PROSITE" id="PS50822">
    <property type="entry name" value="PIWI"/>
    <property type="match status" value="1"/>
</dbReference>
<feature type="domain" description="PAZ" evidence="3">
    <location>
        <begin position="540"/>
        <end position="636"/>
    </location>
</feature>
<dbReference type="InterPro" id="IPR012337">
    <property type="entry name" value="RNaseH-like_sf"/>
</dbReference>
<comment type="similarity">
    <text evidence="1">Belongs to the argonaute family.</text>
</comment>
<feature type="compositionally biased region" description="Basic residues" evidence="2">
    <location>
        <begin position="238"/>
        <end position="247"/>
    </location>
</feature>
<dbReference type="PANTHER" id="PTHR22891">
    <property type="entry name" value="EUKARYOTIC TRANSLATION INITIATION FACTOR 2C"/>
    <property type="match status" value="1"/>
</dbReference>
<dbReference type="Pfam" id="PF02170">
    <property type="entry name" value="PAZ"/>
    <property type="match status" value="1"/>
</dbReference>
<dbReference type="CDD" id="cd02846">
    <property type="entry name" value="PAZ_argonaute_like"/>
    <property type="match status" value="1"/>
</dbReference>
<protein>
    <recommendedName>
        <fullName evidence="7">Piwi domain-containing protein</fullName>
    </recommendedName>
</protein>
<dbReference type="InterPro" id="IPR036085">
    <property type="entry name" value="PAZ_dom_sf"/>
</dbReference>
<feature type="compositionally biased region" description="Basic and acidic residues" evidence="2">
    <location>
        <begin position="126"/>
        <end position="135"/>
    </location>
</feature>
<feature type="region of interest" description="Disordered" evidence="2">
    <location>
        <begin position="216"/>
        <end position="323"/>
    </location>
</feature>
<feature type="compositionally biased region" description="Low complexity" evidence="2">
    <location>
        <begin position="63"/>
        <end position="84"/>
    </location>
</feature>
<dbReference type="InterPro" id="IPR003100">
    <property type="entry name" value="PAZ_dom"/>
</dbReference>
<evidence type="ECO:0000256" key="2">
    <source>
        <dbReference type="SAM" id="MobiDB-lite"/>
    </source>
</evidence>
<dbReference type="SUPFAM" id="SSF101690">
    <property type="entry name" value="PAZ domain"/>
    <property type="match status" value="1"/>
</dbReference>
<organism evidence="5 6">
    <name type="scientific">Trichobilharzia regenti</name>
    <name type="common">Nasal bird schistosome</name>
    <dbReference type="NCBI Taxonomy" id="157069"/>
    <lineage>
        <taxon>Eukaryota</taxon>
        <taxon>Metazoa</taxon>
        <taxon>Spiralia</taxon>
        <taxon>Lophotrochozoa</taxon>
        <taxon>Platyhelminthes</taxon>
        <taxon>Trematoda</taxon>
        <taxon>Digenea</taxon>
        <taxon>Strigeidida</taxon>
        <taxon>Schistosomatoidea</taxon>
        <taxon>Schistosomatidae</taxon>
        <taxon>Trichobilharzia</taxon>
    </lineage>
</organism>
<feature type="compositionally biased region" description="Basic and acidic residues" evidence="2">
    <location>
        <begin position="314"/>
        <end position="323"/>
    </location>
</feature>
<evidence type="ECO:0008006" key="7">
    <source>
        <dbReference type="Google" id="ProtNLM"/>
    </source>
</evidence>
<proteinExistence type="inferred from homology"/>
<dbReference type="Pfam" id="PF02171">
    <property type="entry name" value="Piwi"/>
    <property type="match status" value="1"/>
</dbReference>
<evidence type="ECO:0000259" key="4">
    <source>
        <dbReference type="PROSITE" id="PS50822"/>
    </source>
</evidence>
<name>A0AA85J162_TRIRE</name>
<reference evidence="5" key="1">
    <citation type="submission" date="2022-06" db="EMBL/GenBank/DDBJ databases">
        <authorList>
            <person name="Berger JAMES D."/>
            <person name="Berger JAMES D."/>
        </authorList>
    </citation>
    <scope>NUCLEOTIDE SEQUENCE [LARGE SCALE GENOMIC DNA]</scope>
</reference>
<dbReference type="GO" id="GO:0003723">
    <property type="term" value="F:RNA binding"/>
    <property type="evidence" value="ECO:0007669"/>
    <property type="project" value="InterPro"/>
</dbReference>
<feature type="region of interest" description="Disordered" evidence="2">
    <location>
        <begin position="22"/>
        <end position="136"/>
    </location>
</feature>
<dbReference type="InterPro" id="IPR036397">
    <property type="entry name" value="RNaseH_sf"/>
</dbReference>
<dbReference type="SMART" id="SM00950">
    <property type="entry name" value="Piwi"/>
    <property type="match status" value="1"/>
</dbReference>
<dbReference type="InterPro" id="IPR003165">
    <property type="entry name" value="Piwi"/>
</dbReference>
<dbReference type="SMART" id="SM00949">
    <property type="entry name" value="PAZ"/>
    <property type="match status" value="1"/>
</dbReference>